<feature type="chain" id="PRO_5037795488" evidence="1">
    <location>
        <begin position="25"/>
        <end position="234"/>
    </location>
</feature>
<dbReference type="Pfam" id="PF04402">
    <property type="entry name" value="SIMPL"/>
    <property type="match status" value="1"/>
</dbReference>
<name>A0A934WMF6_9BURK</name>
<reference evidence="2" key="2">
    <citation type="submission" date="2021-01" db="EMBL/GenBank/DDBJ databases">
        <authorList>
            <person name="Kang M."/>
        </authorList>
    </citation>
    <scope>NUCLEOTIDE SEQUENCE</scope>
    <source>
        <strain evidence="2">KACC 17527</strain>
    </source>
</reference>
<dbReference type="GO" id="GO:0006974">
    <property type="term" value="P:DNA damage response"/>
    <property type="evidence" value="ECO:0007669"/>
    <property type="project" value="TreeGrafter"/>
</dbReference>
<feature type="signal peptide" evidence="1">
    <location>
        <begin position="1"/>
        <end position="24"/>
    </location>
</feature>
<comment type="caution">
    <text evidence="2">The sequence shown here is derived from an EMBL/GenBank/DDBJ whole genome shotgun (WGS) entry which is preliminary data.</text>
</comment>
<reference evidence="2" key="1">
    <citation type="journal article" date="2012" name="J. Microbiol. Biotechnol.">
        <title>Ramlibacter ginsenosidimutans sp. nov., with ginsenoside-converting activity.</title>
        <authorList>
            <person name="Wang L."/>
            <person name="An D.S."/>
            <person name="Kim S.G."/>
            <person name="Jin F.X."/>
            <person name="Kim S.C."/>
            <person name="Lee S.T."/>
            <person name="Im W.T."/>
        </authorList>
    </citation>
    <scope>NUCLEOTIDE SEQUENCE</scope>
    <source>
        <strain evidence="2">KACC 17527</strain>
    </source>
</reference>
<dbReference type="PANTHER" id="PTHR34387:SF1">
    <property type="entry name" value="PERIPLASMIC IMMUNOGENIC PROTEIN"/>
    <property type="match status" value="1"/>
</dbReference>
<organism evidence="2 3">
    <name type="scientific">Ramlibacter ginsenosidimutans</name>
    <dbReference type="NCBI Taxonomy" id="502333"/>
    <lineage>
        <taxon>Bacteria</taxon>
        <taxon>Pseudomonadati</taxon>
        <taxon>Pseudomonadota</taxon>
        <taxon>Betaproteobacteria</taxon>
        <taxon>Burkholderiales</taxon>
        <taxon>Comamonadaceae</taxon>
        <taxon>Ramlibacter</taxon>
    </lineage>
</organism>
<dbReference type="EMBL" id="JAEPWM010000003">
    <property type="protein sequence ID" value="MBK6006453.1"/>
    <property type="molecule type" value="Genomic_DNA"/>
</dbReference>
<proteinExistence type="predicted"/>
<evidence type="ECO:0000313" key="2">
    <source>
        <dbReference type="EMBL" id="MBK6006453.1"/>
    </source>
</evidence>
<evidence type="ECO:0000256" key="1">
    <source>
        <dbReference type="SAM" id="SignalP"/>
    </source>
</evidence>
<dbReference type="Gene3D" id="3.30.70.2970">
    <property type="entry name" value="Protein of unknown function (DUF541), domain 2"/>
    <property type="match status" value="1"/>
</dbReference>
<sequence length="234" mass="24933">MIRTTLRTLLASAGCALLATAATAQVLPPPQNVLQLQSTGTVEVQQDLLQMSLSAARDGSDPAVVQSQLRSALEAALAEAKKTAQPGQMDVRTGNFAIYPRNNRDGRIGGWTGSAELVLEGRDFPRITQAAARIQTMTLNGVSFGLSREQRARVEHEAQAQAIERFQARATELAKAFGFGGYALREVAVNTNEPGFMPRVRMMAADAKASAESVPVEPGRTAVTVTVSGSVQLR</sequence>
<keyword evidence="1" id="KW-0732">Signal</keyword>
<protein>
    <submittedName>
        <fullName evidence="2">SIMPL domain-containing protein</fullName>
    </submittedName>
</protein>
<gene>
    <name evidence="2" type="ORF">JJB11_10145</name>
</gene>
<dbReference type="Proteomes" id="UP000630528">
    <property type="component" value="Unassembled WGS sequence"/>
</dbReference>
<dbReference type="InterPro" id="IPR007497">
    <property type="entry name" value="SIMPL/DUF541"/>
</dbReference>
<keyword evidence="3" id="KW-1185">Reference proteome</keyword>
<evidence type="ECO:0000313" key="3">
    <source>
        <dbReference type="Proteomes" id="UP000630528"/>
    </source>
</evidence>
<dbReference type="AlphaFoldDB" id="A0A934WMF6"/>
<dbReference type="PANTHER" id="PTHR34387">
    <property type="entry name" value="SLR1258 PROTEIN"/>
    <property type="match status" value="1"/>
</dbReference>
<accession>A0A934WMF6</accession>
<dbReference type="RefSeq" id="WP_201169725.1">
    <property type="nucleotide sequence ID" value="NZ_JAEPWM010000003.1"/>
</dbReference>
<dbReference type="InterPro" id="IPR052022">
    <property type="entry name" value="26kDa_periplasmic_antigen"/>
</dbReference>
<dbReference type="Gene3D" id="3.30.110.170">
    <property type="entry name" value="Protein of unknown function (DUF541), domain 1"/>
    <property type="match status" value="1"/>
</dbReference>